<proteinExistence type="predicted"/>
<dbReference type="SUPFAM" id="SSF56219">
    <property type="entry name" value="DNase I-like"/>
    <property type="match status" value="1"/>
</dbReference>
<evidence type="ECO:0000313" key="1">
    <source>
        <dbReference type="EMBL" id="PIO71019.1"/>
    </source>
</evidence>
<keyword evidence="2" id="KW-1185">Reference proteome</keyword>
<name>A0A2G9UL79_TELCI</name>
<dbReference type="Gene3D" id="3.60.10.10">
    <property type="entry name" value="Endonuclease/exonuclease/phosphatase"/>
    <property type="match status" value="1"/>
</dbReference>
<dbReference type="OrthoDB" id="5867484at2759"/>
<dbReference type="EMBL" id="KZ346086">
    <property type="protein sequence ID" value="PIO71019.1"/>
    <property type="molecule type" value="Genomic_DNA"/>
</dbReference>
<reference evidence="1 2" key="1">
    <citation type="submission" date="2015-09" db="EMBL/GenBank/DDBJ databases">
        <title>Draft genome of the parasitic nematode Teladorsagia circumcincta isolate WARC Sus (inbred).</title>
        <authorList>
            <person name="Mitreva M."/>
        </authorList>
    </citation>
    <scope>NUCLEOTIDE SEQUENCE [LARGE SCALE GENOMIC DNA]</scope>
    <source>
        <strain evidence="1 2">S</strain>
    </source>
</reference>
<evidence type="ECO:0008006" key="3">
    <source>
        <dbReference type="Google" id="ProtNLM"/>
    </source>
</evidence>
<gene>
    <name evidence="1" type="ORF">TELCIR_07095</name>
</gene>
<dbReference type="InterPro" id="IPR036691">
    <property type="entry name" value="Endo/exonu/phosph_ase_sf"/>
</dbReference>
<evidence type="ECO:0000313" key="2">
    <source>
        <dbReference type="Proteomes" id="UP000230423"/>
    </source>
</evidence>
<sequence>MVKVNSRRQTCPNLLFSSMCCVESFTDIYRPFVDCELIKSSTTAICVEAQQCQSTWEGVGFVLSKRAAEALVGWNPVCDRIITTRFVTRHTHVTVIQIFAPTKDSSDETKNDFYGLLQDTVDNTLKRDLKIVLGDFNAKLGGDRCGSEGTIGPCSPEELSSNGERLISFCEHREMNNLEDEWTAIKGTIQLSAEKVIGRERGKRNEEWIEESTLQKIDERKCAKLKKRTHQKLTGSWKAATRKYNEFNRLVNKLCRHDKSDWLKCKGAEAQYAADHGDSKTL</sequence>
<organism evidence="1 2">
    <name type="scientific">Teladorsagia circumcincta</name>
    <name type="common">Brown stomach worm</name>
    <name type="synonym">Ostertagia circumcincta</name>
    <dbReference type="NCBI Taxonomy" id="45464"/>
    <lineage>
        <taxon>Eukaryota</taxon>
        <taxon>Metazoa</taxon>
        <taxon>Ecdysozoa</taxon>
        <taxon>Nematoda</taxon>
        <taxon>Chromadorea</taxon>
        <taxon>Rhabditida</taxon>
        <taxon>Rhabditina</taxon>
        <taxon>Rhabditomorpha</taxon>
        <taxon>Strongyloidea</taxon>
        <taxon>Trichostrongylidae</taxon>
        <taxon>Teladorsagia</taxon>
    </lineage>
</organism>
<accession>A0A2G9UL79</accession>
<dbReference type="AlphaFoldDB" id="A0A2G9UL79"/>
<protein>
    <recommendedName>
        <fullName evidence="3">Endonuclease/exonuclease/phosphatase domain-containing protein</fullName>
    </recommendedName>
</protein>
<dbReference type="Proteomes" id="UP000230423">
    <property type="component" value="Unassembled WGS sequence"/>
</dbReference>